<dbReference type="PANTHER" id="PTHR13055:SF12">
    <property type="entry name" value="LD40707P"/>
    <property type="match status" value="1"/>
</dbReference>
<dbReference type="Gene3D" id="3.30.1680.10">
    <property type="entry name" value="ligand-binding face of the semaphorins, domain 2"/>
    <property type="match status" value="1"/>
</dbReference>
<accession>A0A8S1DSL4</accession>
<evidence type="ECO:0000256" key="2">
    <source>
        <dbReference type="ARBA" id="ARBA00022692"/>
    </source>
</evidence>
<protein>
    <submittedName>
        <fullName evidence="6">Uncharacterized protein</fullName>
    </submittedName>
</protein>
<evidence type="ECO:0000256" key="5">
    <source>
        <dbReference type="SAM" id="SignalP"/>
    </source>
</evidence>
<dbReference type="InterPro" id="IPR031152">
    <property type="entry name" value="PLXDC"/>
</dbReference>
<keyword evidence="3 5" id="KW-0732">Signal</keyword>
<dbReference type="PANTHER" id="PTHR13055">
    <property type="entry name" value="TUMOR ENDOTHELIAL MARKER 7 RELATED"/>
    <property type="match status" value="1"/>
</dbReference>
<keyword evidence="4" id="KW-0472">Membrane</keyword>
<name>A0A8S1DSL4_9INSE</name>
<dbReference type="EMBL" id="CADEPI010000515">
    <property type="protein sequence ID" value="CAB3386860.1"/>
    <property type="molecule type" value="Genomic_DNA"/>
</dbReference>
<organism evidence="6 7">
    <name type="scientific">Cloeon dipterum</name>
    <dbReference type="NCBI Taxonomy" id="197152"/>
    <lineage>
        <taxon>Eukaryota</taxon>
        <taxon>Metazoa</taxon>
        <taxon>Ecdysozoa</taxon>
        <taxon>Arthropoda</taxon>
        <taxon>Hexapoda</taxon>
        <taxon>Insecta</taxon>
        <taxon>Pterygota</taxon>
        <taxon>Palaeoptera</taxon>
        <taxon>Ephemeroptera</taxon>
        <taxon>Pisciforma</taxon>
        <taxon>Baetidae</taxon>
        <taxon>Cloeon</taxon>
    </lineage>
</organism>
<sequence length="303" mass="35178">MGLLIVFTIAFTLVSLVLTDGRNNIPKTVKTYKATVDVIDKYLSTRLTIDQSEKLANGLWVDMEVEMNESARSRPEFWTKIVQVPFHLKVFGHNVREVEVMREGGIRSAYPDIRWSAMPLRIKTFDKYAPCPIRYRFDDGSLTIQWEFGNHNCINVSKLSFQLKIFANGKNHSIFKKFRSENWKNAPLPDIANNFYVSYQYKVPGLLDTFDLGFQLKINETDIKNNTVISVKHFPLCSNFYTRSSCLFDARLANPPLLCYWCPAIRICSSKRDFLQKVWMDNGCEPKRLIKIFEDISMTSFTF</sequence>
<keyword evidence="7" id="KW-1185">Reference proteome</keyword>
<dbReference type="GO" id="GO:0016020">
    <property type="term" value="C:membrane"/>
    <property type="evidence" value="ECO:0007669"/>
    <property type="project" value="UniProtKB-SubCell"/>
</dbReference>
<feature type="chain" id="PRO_5035761072" evidence="5">
    <location>
        <begin position="20"/>
        <end position="303"/>
    </location>
</feature>
<evidence type="ECO:0000313" key="7">
    <source>
        <dbReference type="Proteomes" id="UP000494165"/>
    </source>
</evidence>
<proteinExistence type="predicted"/>
<dbReference type="AlphaFoldDB" id="A0A8S1DSL4"/>
<dbReference type="Proteomes" id="UP000494165">
    <property type="component" value="Unassembled WGS sequence"/>
</dbReference>
<feature type="signal peptide" evidence="5">
    <location>
        <begin position="1"/>
        <end position="19"/>
    </location>
</feature>
<comment type="caution">
    <text evidence="6">The sequence shown here is derived from an EMBL/GenBank/DDBJ whole genome shotgun (WGS) entry which is preliminary data.</text>
</comment>
<evidence type="ECO:0000256" key="4">
    <source>
        <dbReference type="ARBA" id="ARBA00022989"/>
    </source>
</evidence>
<reference evidence="6 7" key="1">
    <citation type="submission" date="2020-04" db="EMBL/GenBank/DDBJ databases">
        <authorList>
            <person name="Alioto T."/>
            <person name="Alioto T."/>
            <person name="Gomez Garrido J."/>
        </authorList>
    </citation>
    <scope>NUCLEOTIDE SEQUENCE [LARGE SCALE GENOMIC DNA]</scope>
</reference>
<comment type="subcellular location">
    <subcellularLocation>
        <location evidence="1">Membrane</location>
        <topology evidence="1">Single-pass type I membrane protein</topology>
    </subcellularLocation>
</comment>
<evidence type="ECO:0000256" key="3">
    <source>
        <dbReference type="ARBA" id="ARBA00022729"/>
    </source>
</evidence>
<keyword evidence="4" id="KW-1133">Transmembrane helix</keyword>
<evidence type="ECO:0000313" key="6">
    <source>
        <dbReference type="EMBL" id="CAB3386860.1"/>
    </source>
</evidence>
<gene>
    <name evidence="6" type="ORF">CLODIP_2_CD07370</name>
</gene>
<keyword evidence="2" id="KW-0812">Transmembrane</keyword>
<evidence type="ECO:0000256" key="1">
    <source>
        <dbReference type="ARBA" id="ARBA00004479"/>
    </source>
</evidence>